<feature type="transmembrane region" description="Helical" evidence="13">
    <location>
        <begin position="12"/>
        <end position="33"/>
    </location>
</feature>
<evidence type="ECO:0000313" key="16">
    <source>
        <dbReference type="Proteomes" id="UP000001811"/>
    </source>
</evidence>
<dbReference type="Gene3D" id="1.20.1070.10">
    <property type="entry name" value="Rhodopsin 7-helix transmembrane proteins"/>
    <property type="match status" value="1"/>
</dbReference>
<evidence type="ECO:0000256" key="10">
    <source>
        <dbReference type="ARBA" id="ARBA00023170"/>
    </source>
</evidence>
<protein>
    <recommendedName>
        <fullName evidence="13">Vomeronasal type-1 receptor</fullName>
    </recommendedName>
</protein>
<dbReference type="PRINTS" id="PR01534">
    <property type="entry name" value="VOMERONASL1R"/>
</dbReference>
<reference evidence="15" key="2">
    <citation type="submission" date="2025-08" db="UniProtKB">
        <authorList>
            <consortium name="Ensembl"/>
        </authorList>
    </citation>
    <scope>IDENTIFICATION</scope>
    <source>
        <strain evidence="15">Thorbecke</strain>
    </source>
</reference>
<gene>
    <name evidence="15" type="primary">ORYCUNV1R1609</name>
</gene>
<dbReference type="SUPFAM" id="SSF81321">
    <property type="entry name" value="Family A G protein-coupled receptor-like"/>
    <property type="match status" value="1"/>
</dbReference>
<dbReference type="InterPro" id="IPR017452">
    <property type="entry name" value="GPCR_Rhodpsn_7TM"/>
</dbReference>
<evidence type="ECO:0000256" key="2">
    <source>
        <dbReference type="ARBA" id="ARBA00004651"/>
    </source>
</evidence>
<keyword evidence="12 13" id="KW-0807">Transducer</keyword>
<evidence type="ECO:0000259" key="14">
    <source>
        <dbReference type="PROSITE" id="PS50262"/>
    </source>
</evidence>
<dbReference type="InParanoid" id="A0A5F9DKV0"/>
<dbReference type="Proteomes" id="UP000001811">
    <property type="component" value="Unplaced"/>
</dbReference>
<keyword evidence="16" id="KW-1185">Reference proteome</keyword>
<dbReference type="GeneTree" id="ENSGT00960000186612"/>
<keyword evidence="8 13" id="KW-0297">G-protein coupled receptor</keyword>
<dbReference type="Pfam" id="PF03402">
    <property type="entry name" value="V1R"/>
    <property type="match status" value="1"/>
</dbReference>
<keyword evidence="5 13" id="KW-0589">Pheromone response</keyword>
<keyword evidence="11" id="KW-0325">Glycoprotein</keyword>
<keyword evidence="6 13" id="KW-0812">Transmembrane</keyword>
<name>A0A5F9DKV0_RABIT</name>
<feature type="transmembrane region" description="Helical" evidence="13">
    <location>
        <begin position="45"/>
        <end position="70"/>
    </location>
</feature>
<dbReference type="CDD" id="cd13949">
    <property type="entry name" value="7tm_V1R_pheromone"/>
    <property type="match status" value="1"/>
</dbReference>
<feature type="domain" description="G-protein coupled receptors family 1 profile" evidence="14">
    <location>
        <begin position="22"/>
        <end position="286"/>
    </location>
</feature>
<dbReference type="GO" id="GO:0016503">
    <property type="term" value="F:pheromone receptor activity"/>
    <property type="evidence" value="ECO:0007669"/>
    <property type="project" value="InterPro"/>
</dbReference>
<proteinExistence type="inferred from homology"/>
<evidence type="ECO:0000256" key="3">
    <source>
        <dbReference type="ARBA" id="ARBA00010663"/>
    </source>
</evidence>
<evidence type="ECO:0000256" key="5">
    <source>
        <dbReference type="ARBA" id="ARBA00022507"/>
    </source>
</evidence>
<feature type="transmembrane region" description="Helical" evidence="13">
    <location>
        <begin position="188"/>
        <end position="208"/>
    </location>
</feature>
<evidence type="ECO:0000256" key="1">
    <source>
        <dbReference type="ARBA" id="ARBA00003878"/>
    </source>
</evidence>
<feature type="transmembrane region" description="Helical" evidence="13">
    <location>
        <begin position="236"/>
        <end position="260"/>
    </location>
</feature>
<keyword evidence="4 13" id="KW-1003">Cell membrane</keyword>
<accession>A0A5F9DKV0</accession>
<dbReference type="Ensembl" id="ENSOCUT00000054453.1">
    <property type="protein sequence ID" value="ENSOCUP00000046381.1"/>
    <property type="gene ID" value="ENSOCUG00000033245.1"/>
</dbReference>
<feature type="transmembrane region" description="Helical" evidence="13">
    <location>
        <begin position="90"/>
        <end position="110"/>
    </location>
</feature>
<dbReference type="GO" id="GO:0005886">
    <property type="term" value="C:plasma membrane"/>
    <property type="evidence" value="ECO:0007669"/>
    <property type="project" value="UniProtKB-SubCell"/>
</dbReference>
<comment type="similarity">
    <text evidence="3 13">Belongs to the G-protein coupled receptor 1 family.</text>
</comment>
<comment type="function">
    <text evidence="1">Putative pheromone receptor.</text>
</comment>
<dbReference type="GO" id="GO:0019236">
    <property type="term" value="P:response to pheromone"/>
    <property type="evidence" value="ECO:0007669"/>
    <property type="project" value="UniProtKB-KW"/>
</dbReference>
<comment type="subcellular location">
    <subcellularLocation>
        <location evidence="2 13">Cell membrane</location>
        <topology evidence="2 13">Multi-pass membrane protein</topology>
    </subcellularLocation>
</comment>
<evidence type="ECO:0000256" key="11">
    <source>
        <dbReference type="ARBA" id="ARBA00023180"/>
    </source>
</evidence>
<keyword evidence="9 13" id="KW-0472">Membrane</keyword>
<dbReference type="PaxDb" id="9986-ENSOCUP00000022795"/>
<dbReference type="InterPro" id="IPR004072">
    <property type="entry name" value="Vmron_rcpt_1"/>
</dbReference>
<keyword evidence="7 13" id="KW-1133">Transmembrane helix</keyword>
<dbReference type="PANTHER" id="PTHR24062">
    <property type="entry name" value="VOMERONASAL TYPE-1 RECEPTOR"/>
    <property type="match status" value="1"/>
</dbReference>
<evidence type="ECO:0000256" key="12">
    <source>
        <dbReference type="ARBA" id="ARBA00023224"/>
    </source>
</evidence>
<evidence type="ECO:0000256" key="6">
    <source>
        <dbReference type="ARBA" id="ARBA00022692"/>
    </source>
</evidence>
<organism evidence="15 16">
    <name type="scientific">Oryctolagus cuniculus</name>
    <name type="common">Rabbit</name>
    <dbReference type="NCBI Taxonomy" id="9986"/>
    <lineage>
        <taxon>Eukaryota</taxon>
        <taxon>Metazoa</taxon>
        <taxon>Chordata</taxon>
        <taxon>Craniata</taxon>
        <taxon>Vertebrata</taxon>
        <taxon>Euteleostomi</taxon>
        <taxon>Mammalia</taxon>
        <taxon>Eutheria</taxon>
        <taxon>Euarchontoglires</taxon>
        <taxon>Glires</taxon>
        <taxon>Lagomorpha</taxon>
        <taxon>Leporidae</taxon>
        <taxon>Oryctolagus</taxon>
    </lineage>
</organism>
<reference evidence="15" key="3">
    <citation type="submission" date="2025-09" db="UniProtKB">
        <authorList>
            <consortium name="Ensembl"/>
        </authorList>
    </citation>
    <scope>IDENTIFICATION</scope>
    <source>
        <strain evidence="15">Thorbecke</strain>
    </source>
</reference>
<dbReference type="FunFam" id="1.20.1070.10:FF:000033">
    <property type="entry name" value="Vomeronasal type-1 receptor"/>
    <property type="match status" value="1"/>
</dbReference>
<keyword evidence="10 13" id="KW-0675">Receptor</keyword>
<feature type="transmembrane region" description="Helical" evidence="13">
    <location>
        <begin position="131"/>
        <end position="150"/>
    </location>
</feature>
<evidence type="ECO:0000313" key="15">
    <source>
        <dbReference type="Ensembl" id="ENSOCUP00000046381.1"/>
    </source>
</evidence>
<dbReference type="GO" id="GO:0007606">
    <property type="term" value="P:sensory perception of chemical stimulus"/>
    <property type="evidence" value="ECO:0007669"/>
    <property type="project" value="UniProtKB-ARBA"/>
</dbReference>
<dbReference type="AlphaFoldDB" id="A0A5F9DKV0"/>
<feature type="transmembrane region" description="Helical" evidence="13">
    <location>
        <begin position="266"/>
        <end position="286"/>
    </location>
</feature>
<sequence>MTSVDLKVGMFFLFQMVIGILGNFSLLCHYMSLYFNGCRLRPMDLILRHLTVANSLVILSRGIPATMAAIGLKHFTSSYGCKVLLYVHRVARGVSIATTCLSSVFQVIIINPRNSRWAMIKTKATRYTGSSNILCWVFHMLVNITFPIYMTDKQTSENITQNKYSAYCRAPLHDNVIGSVYAALTSSHDVLCLGLMTWASGSMVFILYRHKQQVQHIHGIHFSPRSSPEARATQSILVLVSTFVLFYALSSISYVYLAVFGYSNGWLVNIAALITAGFPTISPFVLMCREPGSSRLCFACRGRNM</sequence>
<evidence type="ECO:0000256" key="7">
    <source>
        <dbReference type="ARBA" id="ARBA00022989"/>
    </source>
</evidence>
<dbReference type="PROSITE" id="PS50262">
    <property type="entry name" value="G_PROTEIN_RECEP_F1_2"/>
    <property type="match status" value="1"/>
</dbReference>
<evidence type="ECO:0000256" key="8">
    <source>
        <dbReference type="ARBA" id="ARBA00023040"/>
    </source>
</evidence>
<evidence type="ECO:0000256" key="4">
    <source>
        <dbReference type="ARBA" id="ARBA00022475"/>
    </source>
</evidence>
<reference evidence="15 16" key="1">
    <citation type="journal article" date="2011" name="Nature">
        <title>A high-resolution map of human evolutionary constraint using 29 mammals.</title>
        <authorList>
            <person name="Lindblad-Toh K."/>
            <person name="Garber M."/>
            <person name="Zuk O."/>
            <person name="Lin M.F."/>
            <person name="Parker B.J."/>
            <person name="Washietl S."/>
            <person name="Kheradpour P."/>
            <person name="Ernst J."/>
            <person name="Jordan G."/>
            <person name="Mauceli E."/>
            <person name="Ward L.D."/>
            <person name="Lowe C.B."/>
            <person name="Holloway A.K."/>
            <person name="Clamp M."/>
            <person name="Gnerre S."/>
            <person name="Alfoldi J."/>
            <person name="Beal K."/>
            <person name="Chang J."/>
            <person name="Clawson H."/>
            <person name="Cuff J."/>
            <person name="Di Palma F."/>
            <person name="Fitzgerald S."/>
            <person name="Flicek P."/>
            <person name="Guttman M."/>
            <person name="Hubisz M.J."/>
            <person name="Jaffe D.B."/>
            <person name="Jungreis I."/>
            <person name="Kent W.J."/>
            <person name="Kostka D."/>
            <person name="Lara M."/>
            <person name="Martins A.L."/>
            <person name="Massingham T."/>
            <person name="Moltke I."/>
            <person name="Raney B.J."/>
            <person name="Rasmussen M.D."/>
            <person name="Robinson J."/>
            <person name="Stark A."/>
            <person name="Vilella A.J."/>
            <person name="Wen J."/>
            <person name="Xie X."/>
            <person name="Zody M.C."/>
            <person name="Baldwin J."/>
            <person name="Bloom T."/>
            <person name="Chin C.W."/>
            <person name="Heiman D."/>
            <person name="Nicol R."/>
            <person name="Nusbaum C."/>
            <person name="Young S."/>
            <person name="Wilkinson J."/>
            <person name="Worley K.C."/>
            <person name="Kovar C.L."/>
            <person name="Muzny D.M."/>
            <person name="Gibbs R.A."/>
            <person name="Cree A."/>
            <person name="Dihn H.H."/>
            <person name="Fowler G."/>
            <person name="Jhangiani S."/>
            <person name="Joshi V."/>
            <person name="Lee S."/>
            <person name="Lewis L.R."/>
            <person name="Nazareth L.V."/>
            <person name="Okwuonu G."/>
            <person name="Santibanez J."/>
            <person name="Warren W.C."/>
            <person name="Mardis E.R."/>
            <person name="Weinstock G.M."/>
            <person name="Wilson R.K."/>
            <person name="Delehaunty K."/>
            <person name="Dooling D."/>
            <person name="Fronik C."/>
            <person name="Fulton L."/>
            <person name="Fulton B."/>
            <person name="Graves T."/>
            <person name="Minx P."/>
            <person name="Sodergren E."/>
            <person name="Birney E."/>
            <person name="Margulies E.H."/>
            <person name="Herrero J."/>
            <person name="Green E.D."/>
            <person name="Haussler D."/>
            <person name="Siepel A."/>
            <person name="Goldman N."/>
            <person name="Pollard K.S."/>
            <person name="Pedersen J.S."/>
            <person name="Lander E.S."/>
            <person name="Kellis M."/>
        </authorList>
    </citation>
    <scope>NUCLEOTIDE SEQUENCE [LARGE SCALE GENOMIC DNA]</scope>
    <source>
        <strain evidence="16">Thorbecke</strain>
    </source>
</reference>
<evidence type="ECO:0000256" key="9">
    <source>
        <dbReference type="ARBA" id="ARBA00023136"/>
    </source>
</evidence>
<evidence type="ECO:0000256" key="13">
    <source>
        <dbReference type="RuleBase" id="RU364061"/>
    </source>
</evidence>